<accession>A0AA86T862</accession>
<dbReference type="SUPFAM" id="SSF52047">
    <property type="entry name" value="RNI-like"/>
    <property type="match status" value="1"/>
</dbReference>
<dbReference type="Gene3D" id="3.80.10.10">
    <property type="entry name" value="Ribonuclease Inhibitor"/>
    <property type="match status" value="2"/>
</dbReference>
<dbReference type="InterPro" id="IPR032675">
    <property type="entry name" value="LRR_dom_sf"/>
</dbReference>
<name>A0AA86T862_9FABA</name>
<evidence type="ECO:0000259" key="4">
    <source>
        <dbReference type="Pfam" id="PF23286"/>
    </source>
</evidence>
<dbReference type="Gramene" id="rna-AYBTSS11_LOCUS23311">
    <property type="protein sequence ID" value="CAJ1971311.1"/>
    <property type="gene ID" value="gene-AYBTSS11_LOCUS23311"/>
</dbReference>
<evidence type="ECO:0000313" key="5">
    <source>
        <dbReference type="EMBL" id="CAJ1971311.1"/>
    </source>
</evidence>
<evidence type="ECO:0000313" key="6">
    <source>
        <dbReference type="Proteomes" id="UP001189624"/>
    </source>
</evidence>
<feature type="region of interest" description="Disordered" evidence="3">
    <location>
        <begin position="810"/>
        <end position="836"/>
    </location>
</feature>
<dbReference type="EMBL" id="OY731405">
    <property type="protein sequence ID" value="CAJ1971311.1"/>
    <property type="molecule type" value="Genomic_DNA"/>
</dbReference>
<keyword evidence="6" id="KW-1185">Reference proteome</keyword>
<dbReference type="Pfam" id="PF23286">
    <property type="entry name" value="LRR_13"/>
    <property type="match status" value="1"/>
</dbReference>
<keyword evidence="1" id="KW-0611">Plant defense</keyword>
<dbReference type="AlphaFoldDB" id="A0AA86T862"/>
<feature type="coiled-coil region" evidence="2">
    <location>
        <begin position="655"/>
        <end position="682"/>
    </location>
</feature>
<reference evidence="5" key="1">
    <citation type="submission" date="2023-10" db="EMBL/GenBank/DDBJ databases">
        <authorList>
            <person name="Domelevo Entfellner J.-B."/>
        </authorList>
    </citation>
    <scope>NUCLEOTIDE SEQUENCE</scope>
</reference>
<keyword evidence="2" id="KW-0175">Coiled coil</keyword>
<feature type="domain" description="Disease resistance protein RPS4B/Roq1-like leucine-rich repeats" evidence="4">
    <location>
        <begin position="53"/>
        <end position="262"/>
    </location>
</feature>
<evidence type="ECO:0000256" key="1">
    <source>
        <dbReference type="ARBA" id="ARBA00022821"/>
    </source>
</evidence>
<dbReference type="InterPro" id="IPR058546">
    <property type="entry name" value="RPS4B/Roq1-like_LRR"/>
</dbReference>
<organism evidence="5 6">
    <name type="scientific">Sphenostylis stenocarpa</name>
    <dbReference type="NCBI Taxonomy" id="92480"/>
    <lineage>
        <taxon>Eukaryota</taxon>
        <taxon>Viridiplantae</taxon>
        <taxon>Streptophyta</taxon>
        <taxon>Embryophyta</taxon>
        <taxon>Tracheophyta</taxon>
        <taxon>Spermatophyta</taxon>
        <taxon>Magnoliopsida</taxon>
        <taxon>eudicotyledons</taxon>
        <taxon>Gunneridae</taxon>
        <taxon>Pentapetalae</taxon>
        <taxon>rosids</taxon>
        <taxon>fabids</taxon>
        <taxon>Fabales</taxon>
        <taxon>Fabaceae</taxon>
        <taxon>Papilionoideae</taxon>
        <taxon>50 kb inversion clade</taxon>
        <taxon>NPAAA clade</taxon>
        <taxon>indigoferoid/millettioid clade</taxon>
        <taxon>Phaseoleae</taxon>
        <taxon>Sphenostylis</taxon>
    </lineage>
</organism>
<evidence type="ECO:0000256" key="3">
    <source>
        <dbReference type="SAM" id="MobiDB-lite"/>
    </source>
</evidence>
<protein>
    <recommendedName>
        <fullName evidence="4">Disease resistance protein RPS4B/Roq1-like leucine-rich repeats domain-containing protein</fullName>
    </recommendedName>
</protein>
<dbReference type="PANTHER" id="PTHR45752:SF195">
    <property type="entry name" value="LEUCINE-RICH REPEAT (LRR) FAMILY PROTEIN-RELATED"/>
    <property type="match status" value="1"/>
</dbReference>
<dbReference type="PANTHER" id="PTHR45752">
    <property type="entry name" value="LEUCINE-RICH REPEAT-CONTAINING"/>
    <property type="match status" value="1"/>
</dbReference>
<evidence type="ECO:0000256" key="2">
    <source>
        <dbReference type="SAM" id="Coils"/>
    </source>
</evidence>
<dbReference type="InterPro" id="IPR050715">
    <property type="entry name" value="LRR-SigEffector_domain"/>
</dbReference>
<proteinExistence type="predicted"/>
<dbReference type="Proteomes" id="UP001189624">
    <property type="component" value="Chromosome 8"/>
</dbReference>
<gene>
    <name evidence="5" type="ORF">AYBTSS11_LOCUS23311</name>
</gene>
<sequence length="836" mass="95197">MPDVSEVENLKELRLDRCRNLIAVHESVGLLNRLTHFSASECTKLRNFLQSMFLPSLEVLDLNLCVSLAHFPEIKQEMNKPLKIYMINTAIEELPKSVGNLSRLVSMDLSCSRKLKFLPRSFFMLPNVVSFKIEGCSQLRESFRSSIYNLLEVNVRPTFQKLYFANGTLSDEDLLAILRYFPKLEDLFASENNFVSLPTCIKECVDLTSLDVSYCTKLQKIPGCTNLKILNADGCVNLEEIAELPSTIQKVDARYCSNLSKETSDMLWSQVEKGRHGIEVVMPLKTGFPECFRFADGNGGNPHFWARRNFPNFALAMAFQFQDESEREKAAPRHLVDLQLLINGRYVPRKGYHNFRVEAEHVLICDLRVLFSDKEWLGLNALLLHEWNLVQVSYETTSSLTLSHWGVFVYEEGTSMEDVQFSCPDPKYLDDRESRSRCSFGKDPEKEDRMMIENLGLDLLFEMMLMETVGYEEREDFATEEMHILMGVVNELSTQAKDALESKGSSSALEDPNSYLRWVLDAIKNDDVEPTFLINKDLAMIRMKIPGKVPMAMDVGNDNSENDGLVENRSTFLKKGIRVSWSPRGNVLVPTVETRTHTTRILSVLIGATPNTVASWKGIKTSFMVPGLHDPILQAFGILVKQQGSLESEVKSKLLGKLREEHEALRNRIVELENENENDSRVEDNETARFWRSDQYDELVQKFNNQYHKFVSKRHAYCKKSSSSSTRVQTDTGCKCVTEYEKVERVLKGRGEELGRLYDEGIKGLQKSEEFLDMMSAIYLNGVRDGVLEVQAILLALQMDRKDEERAIDEIANNGNPGVGDGEKRDTKGKGKVWNG</sequence>